<evidence type="ECO:0000313" key="2">
    <source>
        <dbReference type="Proteomes" id="UP001163321"/>
    </source>
</evidence>
<comment type="caution">
    <text evidence="1">The sequence shown here is derived from an EMBL/GenBank/DDBJ whole genome shotgun (WGS) entry which is preliminary data.</text>
</comment>
<sequence length="234" mass="27045">MNTQMCPQYPTYSILINKGGQKWRHTRQSSDSDVSESSVASASSAGFPLDDENREEIHCVIAVVRHGDRTPTQKLKTHVWEKDLVDFYEKRCIDGKYDEVKVKLVADLQELLDLVRILIKAYARGVGTKEAIWEVQGGDSFKKLLQMKRVLERWKFADKGKDARLTPYTKSKPQRQKRAKDELDYLRRKVVNLEETLSSLNQVGIPKAFCASDEDKDVFFSMKTSRRASKRRRE</sequence>
<evidence type="ECO:0000313" key="1">
    <source>
        <dbReference type="EMBL" id="KAI9917564.1"/>
    </source>
</evidence>
<gene>
    <name evidence="1" type="ORF">PsorP6_013393</name>
</gene>
<dbReference type="EMBL" id="CM047592">
    <property type="protein sequence ID" value="KAI9917564.1"/>
    <property type="molecule type" value="Genomic_DNA"/>
</dbReference>
<dbReference type="Proteomes" id="UP001163321">
    <property type="component" value="Chromosome 13"/>
</dbReference>
<accession>A0ACC0WFN6</accession>
<name>A0ACC0WFN6_9STRA</name>
<protein>
    <submittedName>
        <fullName evidence="1">Uncharacterized protein</fullName>
    </submittedName>
</protein>
<organism evidence="1 2">
    <name type="scientific">Peronosclerospora sorghi</name>
    <dbReference type="NCBI Taxonomy" id="230839"/>
    <lineage>
        <taxon>Eukaryota</taxon>
        <taxon>Sar</taxon>
        <taxon>Stramenopiles</taxon>
        <taxon>Oomycota</taxon>
        <taxon>Peronosporomycetes</taxon>
        <taxon>Peronosporales</taxon>
        <taxon>Peronosporaceae</taxon>
        <taxon>Peronosclerospora</taxon>
    </lineage>
</organism>
<keyword evidence="2" id="KW-1185">Reference proteome</keyword>
<reference evidence="1 2" key="1">
    <citation type="journal article" date="2022" name="bioRxiv">
        <title>The genome of the oomycete Peronosclerospora sorghi, a cosmopolitan pathogen of maize and sorghum, is inflated with dispersed pseudogenes.</title>
        <authorList>
            <person name="Fletcher K."/>
            <person name="Martin F."/>
            <person name="Isakeit T."/>
            <person name="Cavanaugh K."/>
            <person name="Magill C."/>
            <person name="Michelmore R."/>
        </authorList>
    </citation>
    <scope>NUCLEOTIDE SEQUENCE [LARGE SCALE GENOMIC DNA]</scope>
    <source>
        <strain evidence="1">P6</strain>
    </source>
</reference>
<proteinExistence type="predicted"/>